<dbReference type="PANTHER" id="PTHR38342:SF1">
    <property type="entry name" value="SLR5037 PROTEIN"/>
    <property type="match status" value="1"/>
</dbReference>
<feature type="domain" description="DUF302" evidence="1">
    <location>
        <begin position="36"/>
        <end position="97"/>
    </location>
</feature>
<dbReference type="AlphaFoldDB" id="G7H6L9"/>
<keyword evidence="3" id="KW-1185">Reference proteome</keyword>
<reference evidence="2 3" key="1">
    <citation type="submission" date="2011-11" db="EMBL/GenBank/DDBJ databases">
        <title>Whole genome shotgun sequence of Gordonia araii NBRC 100433.</title>
        <authorList>
            <person name="Yoshida Y."/>
            <person name="Hosoyama A."/>
            <person name="Tsuchikane K."/>
            <person name="Katsumata H."/>
            <person name="Yamazaki S."/>
            <person name="Fujita N."/>
        </authorList>
    </citation>
    <scope>NUCLEOTIDE SEQUENCE [LARGE SCALE GENOMIC DNA]</scope>
    <source>
        <strain evidence="2 3">NBRC 100433</strain>
    </source>
</reference>
<evidence type="ECO:0000313" key="3">
    <source>
        <dbReference type="Proteomes" id="UP000035088"/>
    </source>
</evidence>
<dbReference type="SUPFAM" id="SSF103247">
    <property type="entry name" value="TT1751-like"/>
    <property type="match status" value="1"/>
</dbReference>
<accession>G7H6L9</accession>
<comment type="caution">
    <text evidence="2">The sequence shown here is derived from an EMBL/GenBank/DDBJ whole genome shotgun (WGS) entry which is preliminary data.</text>
</comment>
<dbReference type="STRING" id="1073574.GOARA_076_00030"/>
<dbReference type="CDD" id="cd14797">
    <property type="entry name" value="DUF302"/>
    <property type="match status" value="1"/>
</dbReference>
<dbReference type="Proteomes" id="UP000035088">
    <property type="component" value="Unassembled WGS sequence"/>
</dbReference>
<evidence type="ECO:0000313" key="2">
    <source>
        <dbReference type="EMBL" id="GAB11494.1"/>
    </source>
</evidence>
<dbReference type="Gene3D" id="3.30.310.70">
    <property type="entry name" value="TT1751-like domain"/>
    <property type="match status" value="1"/>
</dbReference>
<gene>
    <name evidence="2" type="ORF">GOARA_076_00030</name>
</gene>
<dbReference type="PANTHER" id="PTHR38342">
    <property type="entry name" value="SLR5037 PROTEIN"/>
    <property type="match status" value="1"/>
</dbReference>
<dbReference type="Pfam" id="PF03625">
    <property type="entry name" value="DUF302"/>
    <property type="match status" value="1"/>
</dbReference>
<dbReference type="InterPro" id="IPR035923">
    <property type="entry name" value="TT1751-like_sf"/>
</dbReference>
<dbReference type="RefSeq" id="WP_007323569.1">
    <property type="nucleotide sequence ID" value="NZ_BAEE01000076.1"/>
</dbReference>
<evidence type="ECO:0000259" key="1">
    <source>
        <dbReference type="Pfam" id="PF03625"/>
    </source>
</evidence>
<protein>
    <recommendedName>
        <fullName evidence="1">DUF302 domain-containing protein</fullName>
    </recommendedName>
</protein>
<proteinExistence type="predicted"/>
<dbReference type="EMBL" id="BAEE01000076">
    <property type="protein sequence ID" value="GAB11494.1"/>
    <property type="molecule type" value="Genomic_DNA"/>
</dbReference>
<dbReference type="InterPro" id="IPR016796">
    <property type="entry name" value="UCP021774"/>
</dbReference>
<organism evidence="2 3">
    <name type="scientific">Gordonia araii NBRC 100433</name>
    <dbReference type="NCBI Taxonomy" id="1073574"/>
    <lineage>
        <taxon>Bacteria</taxon>
        <taxon>Bacillati</taxon>
        <taxon>Actinomycetota</taxon>
        <taxon>Actinomycetes</taxon>
        <taxon>Mycobacteriales</taxon>
        <taxon>Gordoniaceae</taxon>
        <taxon>Gordonia</taxon>
    </lineage>
</organism>
<dbReference type="PIRSF" id="PIRSF021774">
    <property type="entry name" value="UCP021774"/>
    <property type="match status" value="1"/>
</dbReference>
<dbReference type="InterPro" id="IPR005180">
    <property type="entry name" value="DUF302"/>
</dbReference>
<dbReference type="OrthoDB" id="9791067at2"/>
<sequence>MTQLTMSATIDVPYAEAVPRVREALADVGFGVLTEIDVAATLKTKLDVDVPPKLILGACRPQLAHEALRVDPRVAVLLPCNVVVSAAGDGSQIDILDPGVMPEFTGTEALADVAGQARELLAAMLDRLTGEQA</sequence>
<name>G7H6L9_9ACTN</name>